<dbReference type="EMBL" id="CM039428">
    <property type="protein sequence ID" value="KAI4352093.1"/>
    <property type="molecule type" value="Genomic_DNA"/>
</dbReference>
<reference evidence="1 2" key="1">
    <citation type="journal article" date="2022" name="DNA Res.">
        <title>Chromosomal-level genome assembly of the orchid tree Bauhinia variegata (Leguminosae; Cercidoideae) supports the allotetraploid origin hypothesis of Bauhinia.</title>
        <authorList>
            <person name="Zhong Y."/>
            <person name="Chen Y."/>
            <person name="Zheng D."/>
            <person name="Pang J."/>
            <person name="Liu Y."/>
            <person name="Luo S."/>
            <person name="Meng S."/>
            <person name="Qian L."/>
            <person name="Wei D."/>
            <person name="Dai S."/>
            <person name="Zhou R."/>
        </authorList>
    </citation>
    <scope>NUCLEOTIDE SEQUENCE [LARGE SCALE GENOMIC DNA]</scope>
    <source>
        <strain evidence="1">BV-YZ2020</strain>
    </source>
</reference>
<gene>
    <name evidence="1" type="ORF">L6164_006379</name>
</gene>
<dbReference type="Proteomes" id="UP000828941">
    <property type="component" value="Chromosome 3"/>
</dbReference>
<name>A0ACB9PTQ7_BAUVA</name>
<evidence type="ECO:0000313" key="2">
    <source>
        <dbReference type="Proteomes" id="UP000828941"/>
    </source>
</evidence>
<comment type="caution">
    <text evidence="1">The sequence shown here is derived from an EMBL/GenBank/DDBJ whole genome shotgun (WGS) entry which is preliminary data.</text>
</comment>
<keyword evidence="2" id="KW-1185">Reference proteome</keyword>
<proteinExistence type="predicted"/>
<organism evidence="1 2">
    <name type="scientific">Bauhinia variegata</name>
    <name type="common">Purple orchid tree</name>
    <name type="synonym">Phanera variegata</name>
    <dbReference type="NCBI Taxonomy" id="167791"/>
    <lineage>
        <taxon>Eukaryota</taxon>
        <taxon>Viridiplantae</taxon>
        <taxon>Streptophyta</taxon>
        <taxon>Embryophyta</taxon>
        <taxon>Tracheophyta</taxon>
        <taxon>Spermatophyta</taxon>
        <taxon>Magnoliopsida</taxon>
        <taxon>eudicotyledons</taxon>
        <taxon>Gunneridae</taxon>
        <taxon>Pentapetalae</taxon>
        <taxon>rosids</taxon>
        <taxon>fabids</taxon>
        <taxon>Fabales</taxon>
        <taxon>Fabaceae</taxon>
        <taxon>Cercidoideae</taxon>
        <taxon>Cercideae</taxon>
        <taxon>Bauhiniinae</taxon>
        <taxon>Bauhinia</taxon>
    </lineage>
</organism>
<sequence length="224" mass="25667">MLSVSPYHSAFSLVSSAKGFMGLFISRQLTNKLIPVLYPKKYHGSFFPKQLEKMVCLVSRTGRQLQRYDKGCRLVVGCIPYRYRTTNVDGTPNKELEVLVISAQNGHGMLFPKGGWEIDESMEQAASRETLEEAGVVGNVEKNLGKWRYKSKRQSTIHEGYMFPLHVTKQLEDWPEKNIRKRRWMSVAEAKEICPHSWMKEALDELVSRQSQLQLSGDESSCTF</sequence>
<evidence type="ECO:0000313" key="1">
    <source>
        <dbReference type="EMBL" id="KAI4352093.1"/>
    </source>
</evidence>
<accession>A0ACB9PTQ7</accession>
<protein>
    <submittedName>
        <fullName evidence="1">Uncharacterized protein</fullName>
    </submittedName>
</protein>